<feature type="transmembrane region" description="Helical" evidence="1">
    <location>
        <begin position="41"/>
        <end position="59"/>
    </location>
</feature>
<dbReference type="RefSeq" id="WP_207825093.1">
    <property type="nucleotide sequence ID" value="NZ_CP062006.1"/>
</dbReference>
<sequence length="80" mass="9042">MTDRQTVAGAYAKIDSHERECTLRYEALNNSIRDLKDGMKWVIRLAIGIMLSLIGWLAVQLWDANNARIDQAASHAEGER</sequence>
<accession>A0ABX7SM59</accession>
<gene>
    <name evidence="2" type="ORF">IFE19_01535</name>
</gene>
<protein>
    <submittedName>
        <fullName evidence="2">Uncharacterized protein</fullName>
    </submittedName>
</protein>
<evidence type="ECO:0000313" key="2">
    <source>
        <dbReference type="EMBL" id="QTC88118.1"/>
    </source>
</evidence>
<name>A0ABX7SM59_9CAUL</name>
<proteinExistence type="predicted"/>
<reference evidence="2 3" key="1">
    <citation type="submission" date="2020-09" db="EMBL/GenBank/DDBJ databases">
        <title>Brevundimonas sp. LVF1 isolated from an oligotrophic pond in Goettingen, Germany.</title>
        <authorList>
            <person name="Friedrich I."/>
            <person name="Klassen A."/>
            <person name="Neubauer H."/>
            <person name="Schneider D."/>
            <person name="Hertel R."/>
            <person name="Daniel R."/>
        </authorList>
    </citation>
    <scope>NUCLEOTIDE SEQUENCE [LARGE SCALE GENOMIC DNA]</scope>
    <source>
        <strain evidence="2 3">LVF1</strain>
    </source>
</reference>
<keyword evidence="1" id="KW-1133">Transmembrane helix</keyword>
<organism evidence="2 3">
    <name type="scientific">Brevundimonas pondensis</name>
    <dbReference type="NCBI Taxonomy" id="2774189"/>
    <lineage>
        <taxon>Bacteria</taxon>
        <taxon>Pseudomonadati</taxon>
        <taxon>Pseudomonadota</taxon>
        <taxon>Alphaproteobacteria</taxon>
        <taxon>Caulobacterales</taxon>
        <taxon>Caulobacteraceae</taxon>
        <taxon>Brevundimonas</taxon>
    </lineage>
</organism>
<keyword evidence="1" id="KW-0472">Membrane</keyword>
<evidence type="ECO:0000256" key="1">
    <source>
        <dbReference type="SAM" id="Phobius"/>
    </source>
</evidence>
<keyword evidence="3" id="KW-1185">Reference proteome</keyword>
<dbReference type="Proteomes" id="UP000663942">
    <property type="component" value="Chromosome"/>
</dbReference>
<evidence type="ECO:0000313" key="3">
    <source>
        <dbReference type="Proteomes" id="UP000663942"/>
    </source>
</evidence>
<keyword evidence="1" id="KW-0812">Transmembrane</keyword>
<dbReference type="EMBL" id="CP062006">
    <property type="protein sequence ID" value="QTC88118.1"/>
    <property type="molecule type" value="Genomic_DNA"/>
</dbReference>